<name>K6D402_SCHAZ</name>
<keyword evidence="3" id="KW-0808">Transferase</keyword>
<dbReference type="InterPro" id="IPR001173">
    <property type="entry name" value="Glyco_trans_2-like"/>
</dbReference>
<reference evidence="3 4" key="1">
    <citation type="journal article" date="2012" name="Front. Microbiol.">
        <title>Redundancy and modularity in membrane-associated dissimilatory nitrate reduction in Bacillus.</title>
        <authorList>
            <person name="Heylen K."/>
            <person name="Keltjens J."/>
        </authorList>
    </citation>
    <scope>NUCLEOTIDE SEQUENCE [LARGE SCALE GENOMIC DNA]</scope>
    <source>
        <strain evidence="3 4">LMG 9581</strain>
    </source>
</reference>
<protein>
    <submittedName>
        <fullName evidence="3">Glycosyltransferase</fullName>
    </submittedName>
</protein>
<proteinExistence type="inferred from homology"/>
<organism evidence="3 4">
    <name type="scientific">Schinkia azotoformans LMG 9581</name>
    <dbReference type="NCBI Taxonomy" id="1131731"/>
    <lineage>
        <taxon>Bacteria</taxon>
        <taxon>Bacillati</taxon>
        <taxon>Bacillota</taxon>
        <taxon>Bacilli</taxon>
        <taxon>Bacillales</taxon>
        <taxon>Bacillaceae</taxon>
        <taxon>Calidifontibacillus/Schinkia group</taxon>
        <taxon>Schinkia</taxon>
    </lineage>
</organism>
<evidence type="ECO:0000313" key="4">
    <source>
        <dbReference type="Proteomes" id="UP000006315"/>
    </source>
</evidence>
<dbReference type="PANTHER" id="PTHR22916">
    <property type="entry name" value="GLYCOSYLTRANSFERASE"/>
    <property type="match status" value="1"/>
</dbReference>
<sequence length="307" mass="35879">MNNIIKLSVLLVTYNHEKYIKEAMDSILLQQLDYDYEIVVADDCSTDDTLNIIKEYKKQYPDKIRILDGEKNLGITKNYKRGFNACKGEYIAVLEGDDYWTSPQKLNKQVNVLDNNKNCVLAFNRFTVMDVGTKRYNIQPWPSQEPFQLVTVTDLVRDNFIGNFSTCVYRADIIRKLDDSLFEFTVYDWMLNIVVAQFGLIAYVPEVMSVYRLHSSGTWSNKNQVEKIQDTIKLIDEYNAYLNYVYNLEFTEHKNRLLQHLNGLLNPAERTTKEKAVIKVKEYLPPFVIVLLKSILPPKLLNRFKVK</sequence>
<evidence type="ECO:0000313" key="3">
    <source>
        <dbReference type="EMBL" id="EKN62793.1"/>
    </source>
</evidence>
<comment type="similarity">
    <text evidence="1">Belongs to the glycosyltransferase 2 family.</text>
</comment>
<dbReference type="EMBL" id="AJLR01000152">
    <property type="protein sequence ID" value="EKN62793.1"/>
    <property type="molecule type" value="Genomic_DNA"/>
</dbReference>
<dbReference type="RefSeq" id="WP_003333303.1">
    <property type="nucleotide sequence ID" value="NZ_AJLR01000152.1"/>
</dbReference>
<feature type="domain" description="Glycosyltransferase 2-like" evidence="2">
    <location>
        <begin position="8"/>
        <end position="149"/>
    </location>
</feature>
<gene>
    <name evidence="3" type="ORF">BAZO_20288</name>
</gene>
<dbReference type="InterPro" id="IPR029044">
    <property type="entry name" value="Nucleotide-diphossugar_trans"/>
</dbReference>
<dbReference type="AlphaFoldDB" id="K6D402"/>
<evidence type="ECO:0000259" key="2">
    <source>
        <dbReference type="Pfam" id="PF00535"/>
    </source>
</evidence>
<dbReference type="GO" id="GO:0016758">
    <property type="term" value="F:hexosyltransferase activity"/>
    <property type="evidence" value="ECO:0007669"/>
    <property type="project" value="UniProtKB-ARBA"/>
</dbReference>
<accession>K6D402</accession>
<dbReference type="PATRIC" id="fig|1131731.3.peg.4138"/>
<dbReference type="PANTHER" id="PTHR22916:SF3">
    <property type="entry name" value="UDP-GLCNAC:BETAGAL BETA-1,3-N-ACETYLGLUCOSAMINYLTRANSFERASE-LIKE PROTEIN 1"/>
    <property type="match status" value="1"/>
</dbReference>
<dbReference type="Proteomes" id="UP000006315">
    <property type="component" value="Unassembled WGS sequence"/>
</dbReference>
<dbReference type="STRING" id="1131731.BAZO_20288"/>
<keyword evidence="4" id="KW-1185">Reference proteome</keyword>
<comment type="caution">
    <text evidence="3">The sequence shown here is derived from an EMBL/GenBank/DDBJ whole genome shotgun (WGS) entry which is preliminary data.</text>
</comment>
<dbReference type="Pfam" id="PF00535">
    <property type="entry name" value="Glycos_transf_2"/>
    <property type="match status" value="1"/>
</dbReference>
<dbReference type="SUPFAM" id="SSF53448">
    <property type="entry name" value="Nucleotide-diphospho-sugar transferases"/>
    <property type="match status" value="1"/>
</dbReference>
<dbReference type="Gene3D" id="3.90.550.10">
    <property type="entry name" value="Spore Coat Polysaccharide Biosynthesis Protein SpsA, Chain A"/>
    <property type="match status" value="1"/>
</dbReference>
<evidence type="ECO:0000256" key="1">
    <source>
        <dbReference type="ARBA" id="ARBA00006739"/>
    </source>
</evidence>